<dbReference type="HOGENOM" id="CLU_752421_0_0_1"/>
<dbReference type="GeneID" id="18762243"/>
<dbReference type="OrthoDB" id="10418463at2759"/>
<evidence type="ECO:0000313" key="3">
    <source>
        <dbReference type="Proteomes" id="UP000006753"/>
    </source>
</evidence>
<protein>
    <submittedName>
        <fullName evidence="2">Uncharacterized protein</fullName>
    </submittedName>
</protein>
<dbReference type="InParanoid" id="K1WE70"/>
<evidence type="ECO:0000313" key="2">
    <source>
        <dbReference type="EMBL" id="EKD15680.1"/>
    </source>
</evidence>
<feature type="compositionally biased region" description="Basic and acidic residues" evidence="1">
    <location>
        <begin position="56"/>
        <end position="136"/>
    </location>
</feature>
<dbReference type="AlphaFoldDB" id="K1WE70"/>
<dbReference type="Proteomes" id="UP000006753">
    <property type="component" value="Unassembled WGS sequence"/>
</dbReference>
<feature type="region of interest" description="Disordered" evidence="1">
    <location>
        <begin position="53"/>
        <end position="136"/>
    </location>
</feature>
<organism evidence="2 3">
    <name type="scientific">Marssonina brunnea f. sp. multigermtubi (strain MB_m1)</name>
    <name type="common">Marssonina leaf spot fungus</name>
    <dbReference type="NCBI Taxonomy" id="1072389"/>
    <lineage>
        <taxon>Eukaryota</taxon>
        <taxon>Fungi</taxon>
        <taxon>Dikarya</taxon>
        <taxon>Ascomycota</taxon>
        <taxon>Pezizomycotina</taxon>
        <taxon>Leotiomycetes</taxon>
        <taxon>Helotiales</taxon>
        <taxon>Drepanopezizaceae</taxon>
        <taxon>Drepanopeziza</taxon>
    </lineage>
</organism>
<proteinExistence type="predicted"/>
<dbReference type="KEGG" id="mbe:MBM_06308"/>
<name>K1WE70_MARBU</name>
<sequence>MYLVEWIHPDGAICRTPYGQDADLDHLRTVHPTACIYEMERADVELFFGPLPSYLDDPRPRPRPGRESQPEPKPKLRLVPERGLRIELEPKPKPKPAPKPEPKPGPEPKSEPGREGKRESELEPGTKPKPGPEPKRVIKKFIPHRPAFVEKSPYGYHIVEPEPKPKRKIKEFILHRPAFVEKSPLGYHIVDIRSFRCSEYSMEIPMPTKYATSNDMVRTFNSEHPKKRICEVCRLLYTDGEDLRLREAGDNFGEFYERTVKVSRRWLSMQNSILKEYDVSVCGPVCARVTRKLFAWPGEDEDVDALQAVLEEMMRPSIPRRLKQRLSHPTEPAVFLPKGWSVFASSRERSMSGIRIGFKYTAEQPTGP</sequence>
<dbReference type="EMBL" id="JH921441">
    <property type="protein sequence ID" value="EKD15680.1"/>
    <property type="molecule type" value="Genomic_DNA"/>
</dbReference>
<reference evidence="2 3" key="1">
    <citation type="journal article" date="2012" name="BMC Genomics">
        <title>Sequencing the genome of Marssonina brunnea reveals fungus-poplar co-evolution.</title>
        <authorList>
            <person name="Zhu S."/>
            <person name="Cao Y.-Z."/>
            <person name="Jiang C."/>
            <person name="Tan B.-Y."/>
            <person name="Wang Z."/>
            <person name="Feng S."/>
            <person name="Zhang L."/>
            <person name="Su X.-H."/>
            <person name="Brejova B."/>
            <person name="Vinar T."/>
            <person name="Xu M."/>
            <person name="Wang M.-X."/>
            <person name="Zhang S.-G."/>
            <person name="Huang M.-R."/>
            <person name="Wu R."/>
            <person name="Zhou Y."/>
        </authorList>
    </citation>
    <scope>NUCLEOTIDE SEQUENCE [LARGE SCALE GENOMIC DNA]</scope>
    <source>
        <strain evidence="2 3">MB_m1</strain>
    </source>
</reference>
<evidence type="ECO:0000256" key="1">
    <source>
        <dbReference type="SAM" id="MobiDB-lite"/>
    </source>
</evidence>
<gene>
    <name evidence="2" type="ORF">MBM_06308</name>
</gene>
<accession>K1WE70</accession>
<keyword evidence="3" id="KW-1185">Reference proteome</keyword>